<feature type="compositionally biased region" description="Low complexity" evidence="1">
    <location>
        <begin position="102"/>
        <end position="112"/>
    </location>
</feature>
<comment type="caution">
    <text evidence="2">The sequence shown here is derived from an EMBL/GenBank/DDBJ whole genome shotgun (WGS) entry which is preliminary data.</text>
</comment>
<organism evidence="2 3">
    <name type="scientific">Streptomyces swartbergensis</name>
    <dbReference type="NCBI Taxonomy" id="487165"/>
    <lineage>
        <taxon>Bacteria</taxon>
        <taxon>Bacillati</taxon>
        <taxon>Actinomycetota</taxon>
        <taxon>Actinomycetes</taxon>
        <taxon>Kitasatosporales</taxon>
        <taxon>Streptomycetaceae</taxon>
        <taxon>Streptomyces</taxon>
    </lineage>
</organism>
<evidence type="ECO:0000313" key="2">
    <source>
        <dbReference type="EMBL" id="OUD04420.1"/>
    </source>
</evidence>
<proteinExistence type="predicted"/>
<keyword evidence="3" id="KW-1185">Reference proteome</keyword>
<protein>
    <submittedName>
        <fullName evidence="2">Uncharacterized protein</fullName>
    </submittedName>
</protein>
<name>A0A243SBK7_9ACTN</name>
<feature type="region of interest" description="Disordered" evidence="1">
    <location>
        <begin position="83"/>
        <end position="194"/>
    </location>
</feature>
<dbReference type="AlphaFoldDB" id="A0A243SBK7"/>
<feature type="compositionally biased region" description="Basic and acidic residues" evidence="1">
    <location>
        <begin position="136"/>
        <end position="149"/>
    </location>
</feature>
<sequence length="194" mass="20157">MNQETSRSPDLPQPLRAVASGLRHLPGAEQVGKVAEDTLDRIGAVSPRGRRMAVYAGAGVLGVAGVVEWPVALTGAAVAWLTQPKPGQRPDGASSNGGTQTAGAGERSSGAGAEDRPDDQDTSSYGPGDKLASSHYRQDRPENHVHEQPAKVGDTATASALKQVAEATAHHDPHGEEPDGEQTRRQGHDSRPTG</sequence>
<evidence type="ECO:0000313" key="3">
    <source>
        <dbReference type="Proteomes" id="UP000195105"/>
    </source>
</evidence>
<reference evidence="2 3" key="1">
    <citation type="submission" date="2017-05" db="EMBL/GenBank/DDBJ databases">
        <title>Biotechnological potential of actinobacteria isolated from South African environments.</title>
        <authorList>
            <person name="Le Roes-Hill M."/>
            <person name="Prins A."/>
            <person name="Durrell K.A."/>
        </authorList>
    </citation>
    <scope>NUCLEOTIDE SEQUENCE [LARGE SCALE GENOMIC DNA]</scope>
    <source>
        <strain evidence="2 3">HMC13</strain>
    </source>
</reference>
<gene>
    <name evidence="2" type="ORF">CA983_04370</name>
</gene>
<evidence type="ECO:0000256" key="1">
    <source>
        <dbReference type="SAM" id="MobiDB-lite"/>
    </source>
</evidence>
<dbReference type="RefSeq" id="WP_167407324.1">
    <property type="nucleotide sequence ID" value="NZ_NGFN01000014.1"/>
</dbReference>
<accession>A0A243SBK7</accession>
<feature type="compositionally biased region" description="Basic and acidic residues" evidence="1">
    <location>
        <begin position="168"/>
        <end position="194"/>
    </location>
</feature>
<dbReference type="Proteomes" id="UP000195105">
    <property type="component" value="Unassembled WGS sequence"/>
</dbReference>
<dbReference type="EMBL" id="NGFN01000014">
    <property type="protein sequence ID" value="OUD04420.1"/>
    <property type="molecule type" value="Genomic_DNA"/>
</dbReference>